<dbReference type="EC" id="2.4.1.20" evidence="7"/>
<keyword evidence="3" id="KW-0812">Transmembrane</keyword>
<dbReference type="SMART" id="SM01068">
    <property type="entry name" value="CBM_X"/>
    <property type="match status" value="2"/>
</dbReference>
<evidence type="ECO:0000259" key="5">
    <source>
        <dbReference type="Pfam" id="PF10091"/>
    </source>
</evidence>
<feature type="transmembrane region" description="Helical" evidence="3">
    <location>
        <begin position="973"/>
        <end position="991"/>
    </location>
</feature>
<sequence length="2883" mass="319133">MWTPPGMAFFVGTSRGASDFGPPEAPIRAELFSRDRLEQHALSLARAQQVAVHPPRARSLTSRAADNERVLRKCYDATAQATLQRRSITPAAEWLLDNFRTVSDQFREVRHGLDTRSFRSLPRLLDGPLRGHPRIYGVLWAFVAHTDSRFDPALLSCFLLAYQRVDPLTMAELWAMPLTLRAVMIENLRRLCAHVTQSQVNRQAADRYADDLLSRKASASPVTGDVPEARAGVVEPFEPAFTVQLIQRLRYQDRSLQWLSDQLAQQGQSADDIVQAEHASQAAANMTVRNVITSLRDMRAFDWQPLFEEVSLVDTHLRHNTGYADMDFATRDRYRHEIEKLAARSRLSELEVTRALNLKASAAAAGTGESANADDMPRRTDPGYYLLSAGRREFEREIAYRVPLTRRWRLYSASHSAVAYIVGVCLLSSLLVALPLWLSVAAGVSVAGVVLLGLCGIFPASELAVMLIDHALSRLIPPRHLPRLELVDGITPDLRTFVVVPMMLTNEADIAAQAAQLEVHYLANPRGDVRFALLSDWRDADTEHMDSDMPLLAAASARIATLNARYADGTSDGPHFFLLHRRRLWNESQRKWLAWERKRGKLHEFNRLLRGATDTSFMDVDGRAPWIPPGVRYVITLDSDTRLPIDAVRQLVGTAAHPLNHPYIDPRSRRVVAGYGILQPRITPTLPTMSEGSLYSRLFSGPYGIDPYAGAVSDVYQDLLGEGSYIGKGLYDVDAFESSLAGRIPENTILSHDLFEGNFARCGLVTDIELFEDFPSHAQVAATRLHRWIRGDWQLLPWIVGKRGGAIPAAARWKMLDNLRRSLSAPASLATLVGAWTVAQAPVGVWSALVLLAICAPAMFMIAAGLIPSQTGISMPSHSRAVGRDMRSGVERTLIVASMLANHAWLAADAIARTLFRLIVSRRRLLEWVTAAQLKLHAGRSVGNFLWSLRGAVALTALCAGIVAWLRPASLTWAAPFLIVWGLSPFVAQWISRRPGPARPSLVPAGDLHTLRVAGRRIWRFFATFVDDENHHLPPDNFQEDPRPVVAHRSSPTNFGLYLLSVLSARDFGWIGVTETLERLERTLGTMSTLARHRGHFFNWYDTRELSPLVPQYVSSVDSGNLAGHLLVVVSACKEIPLQPVFARSQLNGIRDTAALLRDAIAHESDDRRTLTVNRNHLYDELNALELILLQPLPSEPVGTAADANDDWRRRWHAIDRRVSTLLDLAQTFANERGDEAHSEVLYWVGAIRNDVGSHLRDLTAILSSHGESAHDAAQSSVPGMDIPDAAIAKRFDAVAAMARRLFDEMDFRFLYAPDRRLFSIGYRMGDAHLDNSYYDLLASEARLTSFIAIAKGDVPATHWFRLGRIMAPYGNAAVLMSWSGSMFEYLMPSLVMDYPHRSLLDSTCALAVSSQIAYGKERNVPWGISESACNIRDRALTYQYADFGVPELALKRGLARSLVIAPYATVLAAMYDVPRAVANLKRLDAVGARGVFGYYDAVDYTPSRLPKNCNAVPVRTYMAHHQGMSLVALSNVLFGDVMRQRFHRQAVVRAADLLLHEANPREICAVDLAPDIADTPLGVEASVPVMRRFDSAGQTPPATHLLSNGEYSVMVTAAGSGYSLCGNAAVTRWREDLTCDPWGSYLFLRDTANDAVWSATAQPVGTEPESYDVAFSEDRASFVRHEGSLLTTLEIMVSPEDNAEVRRLSITNAGLQAREIEVTSYAEVVLAPMAGDTAHPAFSNLFIQTEYLPEVHGLLAMRRPRGGADTPLWAAHVLASTTHGGNVGYETDRARFITRGRTIRNPLAVMDGRPLSNTVGAVLDPIFSLRTRITIAPGATEHLVFSTMVAPTRELLLDLSDKYHDPASFQRISTLAWTQGQVNLHHLGITADDAHLFQFIANRVLYVDPAMRPAAEVLKRNTLSAPSLWRFGISGDLPIVLVRVDDPDDRDIVRQLLRAHEYWQGKGVPVELVILNERKVSYIQDLQVSLQTMVSGTQVTPDQSGGRGGISVIRADGLEAAEMTLLLSAARVVLAGARQGSLEEQIVRMGRNDTPTLTPKRIARTYSTRSDDSADTPLPAPALEYFNGLGGFAEQGREYVTVLGPGQRTPAPWLNIIANPDFGFQVSESGGGYTWSSNSHENQLTPWSNDPVVDPCSEAFFLRDDDTGHLWSPTASPIRLENTRYIASHGFGYSRFEHAVHGIKTELVQFVSWQDPVKFSTLTIENRTKRPRRLSAAAYVEWVLGTERARNAPFVVSEIDPVTGAMFAGNPWNAEFGERIAFVDWLGRQTQWTGDRTEFIGRNGDLAHPAGLLPDAVLSNATGAGMDPCGVLVTQITLAPGERVELTFLLGQANDRDAARKYVQRYRATSPGEALATVKSEWHAILTQLQVETPDRATDLMLNGWLLYQVVSCRMWARAAFYQASGAFGFRDQLQDCMALCYTRPDLARAHLLKAAARQFVEGDVQHWWHPPSGRGVRTHISDDRLWLPYSVTHYVRVTGDTQILDELVPYLDGRPVADEEENAYYVPTVTEQTGTLFEHCQRAIDCSLATGPHGLPLIGGGDWNDGLNRVGMKGKGESIWLGWFLHATALHFADLAEARGEVDATRWRVHAEGLRAALNNGAWDGAWYLRAYFDDGTPLGSAGDAECRIDSIAQSWSVISGAGDPDRQRRAMESVEHYLVRPGDDLILLLTPPFDKMERDPGYIKGYVPGVRENGGQYTHAATWCMIAFAQLGDGNRAGDMLKMLNPIHHADTRAGVHAYKVEPYVMAGDIYAAPTHVRRGGWTWYTGAAGWVYRGAVESILGLQKRGDTLRVTPCIPREWRGFRLSYLFGESRYLISVANLHGQTQGPTSVTVDGHLLAGSDQDIPLVDDGRIHRVQINLLPLA</sequence>
<dbReference type="InterPro" id="IPR033432">
    <property type="entry name" value="GH94_catalytic"/>
</dbReference>
<dbReference type="SUPFAM" id="SSF48208">
    <property type="entry name" value="Six-hairpin glycosidases"/>
    <property type="match status" value="1"/>
</dbReference>
<dbReference type="Pfam" id="PF06165">
    <property type="entry name" value="GH94_b-supersand"/>
    <property type="match status" value="2"/>
</dbReference>
<dbReference type="CDD" id="cd11756">
    <property type="entry name" value="GH94N_ChvB_NdvB_1_like"/>
    <property type="match status" value="1"/>
</dbReference>
<organism evidence="7 8">
    <name type="scientific">Pandoraea horticolens</name>
    <dbReference type="NCBI Taxonomy" id="2508298"/>
    <lineage>
        <taxon>Bacteria</taxon>
        <taxon>Pseudomonadati</taxon>
        <taxon>Pseudomonadota</taxon>
        <taxon>Betaproteobacteria</taxon>
        <taxon>Burkholderiales</taxon>
        <taxon>Burkholderiaceae</taxon>
        <taxon>Pandoraea</taxon>
    </lineage>
</organism>
<dbReference type="Proteomes" id="UP000343317">
    <property type="component" value="Unassembled WGS sequence"/>
</dbReference>
<feature type="transmembrane region" description="Helical" evidence="3">
    <location>
        <begin position="889"/>
        <end position="908"/>
    </location>
</feature>
<dbReference type="InterPro" id="IPR019282">
    <property type="entry name" value="Glycoamylase-like_cons_dom"/>
</dbReference>
<keyword evidence="1 7" id="KW-0328">Glycosyltransferase</keyword>
<evidence type="ECO:0000259" key="4">
    <source>
        <dbReference type="Pfam" id="PF06165"/>
    </source>
</evidence>
<dbReference type="Gene3D" id="1.50.10.10">
    <property type="match status" value="1"/>
</dbReference>
<evidence type="ECO:0000256" key="1">
    <source>
        <dbReference type="ARBA" id="ARBA00022676"/>
    </source>
</evidence>
<dbReference type="PANTHER" id="PTHR37469">
    <property type="entry name" value="CELLOBIONIC ACID PHOSPHORYLASE-RELATED"/>
    <property type="match status" value="1"/>
</dbReference>
<dbReference type="GO" id="GO:0005975">
    <property type="term" value="P:carbohydrate metabolic process"/>
    <property type="evidence" value="ECO:0007669"/>
    <property type="project" value="InterPro"/>
</dbReference>
<feature type="domain" description="Glycoamylase-like" evidence="5">
    <location>
        <begin position="1334"/>
        <end position="1544"/>
    </location>
</feature>
<feature type="transmembrane region" description="Helical" evidence="3">
    <location>
        <begin position="945"/>
        <end position="966"/>
    </location>
</feature>
<feature type="domain" description="Glycosyl hydrolase 94 supersandwich" evidence="4">
    <location>
        <begin position="2094"/>
        <end position="2365"/>
    </location>
</feature>
<dbReference type="InterPro" id="IPR052047">
    <property type="entry name" value="GH94_Enzymes"/>
</dbReference>
<feature type="transmembrane region" description="Helical" evidence="3">
    <location>
        <begin position="845"/>
        <end position="868"/>
    </location>
</feature>
<feature type="transmembrane region" description="Helical" evidence="3">
    <location>
        <begin position="444"/>
        <end position="468"/>
    </location>
</feature>
<keyword evidence="8" id="KW-1185">Reference proteome</keyword>
<dbReference type="PANTHER" id="PTHR37469:SF2">
    <property type="entry name" value="CELLOBIONIC ACID PHOSPHORYLASE"/>
    <property type="match status" value="1"/>
</dbReference>
<keyword evidence="3" id="KW-1133">Transmembrane helix</keyword>
<feature type="domain" description="Glycosyl hydrolase 94 catalytic" evidence="6">
    <location>
        <begin position="2379"/>
        <end position="2801"/>
    </location>
</feature>
<dbReference type="SUPFAM" id="SSF74650">
    <property type="entry name" value="Galactose mutarotase-like"/>
    <property type="match status" value="2"/>
</dbReference>
<evidence type="ECO:0000313" key="8">
    <source>
        <dbReference type="Proteomes" id="UP000343317"/>
    </source>
</evidence>
<dbReference type="InterPro" id="IPR012341">
    <property type="entry name" value="6hp_glycosidase-like_sf"/>
</dbReference>
<dbReference type="GO" id="GO:0030246">
    <property type="term" value="F:carbohydrate binding"/>
    <property type="evidence" value="ECO:0007669"/>
    <property type="project" value="InterPro"/>
</dbReference>
<dbReference type="CDD" id="cd11753">
    <property type="entry name" value="GH94N_ChvB_NdvB_2_like"/>
    <property type="match status" value="1"/>
</dbReference>
<keyword evidence="3" id="KW-0472">Membrane</keyword>
<dbReference type="EMBL" id="CABPSM010000009">
    <property type="protein sequence ID" value="VVE21632.1"/>
    <property type="molecule type" value="Genomic_DNA"/>
</dbReference>
<keyword evidence="2 7" id="KW-0808">Transferase</keyword>
<dbReference type="Gene3D" id="1.50.10.140">
    <property type="match status" value="2"/>
</dbReference>
<reference evidence="7 8" key="1">
    <citation type="submission" date="2019-08" db="EMBL/GenBank/DDBJ databases">
        <authorList>
            <person name="Peeters C."/>
        </authorList>
    </citation>
    <scope>NUCLEOTIDE SEQUENCE [LARGE SCALE GENOMIC DNA]</scope>
    <source>
        <strain evidence="7 8">LMG 31112</strain>
    </source>
</reference>
<dbReference type="InterPro" id="IPR011013">
    <property type="entry name" value="Gal_mutarotase_sf_dom"/>
</dbReference>
<protein>
    <submittedName>
        <fullName evidence="7">Cellobiose phosphorylase</fullName>
        <ecNumber evidence="7">2.4.1.20</ecNumber>
    </submittedName>
</protein>
<dbReference type="InterPro" id="IPR010383">
    <property type="entry name" value="Glyco_hydrolase_94_b-supersand"/>
</dbReference>
<dbReference type="Gene3D" id="2.70.98.40">
    <property type="entry name" value="Glycoside hydrolase, family 65, N-terminal domain"/>
    <property type="match status" value="2"/>
</dbReference>
<proteinExistence type="predicted"/>
<dbReference type="Gene3D" id="2.60.420.10">
    <property type="entry name" value="Maltose phosphorylase, domain 3"/>
    <property type="match status" value="1"/>
</dbReference>
<dbReference type="InterPro" id="IPR037824">
    <property type="entry name" value="GH94N_2_NdvB"/>
</dbReference>
<feature type="domain" description="Glycosyl hydrolase 94 supersandwich" evidence="4">
    <location>
        <begin position="1586"/>
        <end position="1863"/>
    </location>
</feature>
<feature type="transmembrane region" description="Helical" evidence="3">
    <location>
        <begin position="417"/>
        <end position="438"/>
    </location>
</feature>
<dbReference type="InterPro" id="IPR008928">
    <property type="entry name" value="6-hairpin_glycosidase_sf"/>
</dbReference>
<gene>
    <name evidence="7" type="primary">cbpA_2</name>
    <name evidence="7" type="ORF">PHO31112_03160</name>
</gene>
<dbReference type="InterPro" id="IPR037820">
    <property type="entry name" value="GH94N_NdvB"/>
</dbReference>
<evidence type="ECO:0000256" key="2">
    <source>
        <dbReference type="ARBA" id="ARBA00022679"/>
    </source>
</evidence>
<evidence type="ECO:0000256" key="3">
    <source>
        <dbReference type="SAM" id="Phobius"/>
    </source>
</evidence>
<evidence type="ECO:0000313" key="7">
    <source>
        <dbReference type="EMBL" id="VVE21632.1"/>
    </source>
</evidence>
<dbReference type="Pfam" id="PF10091">
    <property type="entry name" value="Glycoamylase"/>
    <property type="match status" value="1"/>
</dbReference>
<dbReference type="RefSeq" id="WP_246178259.1">
    <property type="nucleotide sequence ID" value="NZ_CABPSM010000009.1"/>
</dbReference>
<accession>A0A5E4WA99</accession>
<name>A0A5E4WA99_9BURK</name>
<dbReference type="Pfam" id="PF17167">
    <property type="entry name" value="Glyco_hydro_94"/>
    <property type="match status" value="1"/>
</dbReference>
<dbReference type="InterPro" id="IPR037018">
    <property type="entry name" value="GH65_N"/>
</dbReference>
<dbReference type="GO" id="GO:0047738">
    <property type="term" value="F:cellobiose phosphorylase activity"/>
    <property type="evidence" value="ECO:0007669"/>
    <property type="project" value="UniProtKB-EC"/>
</dbReference>
<evidence type="ECO:0000259" key="6">
    <source>
        <dbReference type="Pfam" id="PF17167"/>
    </source>
</evidence>